<proteinExistence type="predicted"/>
<reference evidence="1 2" key="1">
    <citation type="journal article" date="2019" name="Sci. Rep.">
        <title>Orb-weaving spider Araneus ventricosus genome elucidates the spidroin gene catalogue.</title>
        <authorList>
            <person name="Kono N."/>
            <person name="Nakamura H."/>
            <person name="Ohtoshi R."/>
            <person name="Moran D.A.P."/>
            <person name="Shinohara A."/>
            <person name="Yoshida Y."/>
            <person name="Fujiwara M."/>
            <person name="Mori M."/>
            <person name="Tomita M."/>
            <person name="Arakawa K."/>
        </authorList>
    </citation>
    <scope>NUCLEOTIDE SEQUENCE [LARGE SCALE GENOMIC DNA]</scope>
</reference>
<keyword evidence="2" id="KW-1185">Reference proteome</keyword>
<dbReference type="AlphaFoldDB" id="A0A4Y2BQU3"/>
<comment type="caution">
    <text evidence="1">The sequence shown here is derived from an EMBL/GenBank/DDBJ whole genome shotgun (WGS) entry which is preliminary data.</text>
</comment>
<accession>A0A4Y2BQU3</accession>
<sequence>MAPPKTGFRGTYTLHLAPWSLRHFLLLASSYNEENRISILEEISFTWTDKVQNLIHIFNYHDDTMPSFTKDLHNIHESCQGSSVLDTIFTPRRKVFSTWLREMKGFCHWADCCVVVWITFITANASIL</sequence>
<name>A0A4Y2BQU3_ARAVE</name>
<organism evidence="1 2">
    <name type="scientific">Araneus ventricosus</name>
    <name type="common">Orbweaver spider</name>
    <name type="synonym">Epeira ventricosa</name>
    <dbReference type="NCBI Taxonomy" id="182803"/>
    <lineage>
        <taxon>Eukaryota</taxon>
        <taxon>Metazoa</taxon>
        <taxon>Ecdysozoa</taxon>
        <taxon>Arthropoda</taxon>
        <taxon>Chelicerata</taxon>
        <taxon>Arachnida</taxon>
        <taxon>Araneae</taxon>
        <taxon>Araneomorphae</taxon>
        <taxon>Entelegynae</taxon>
        <taxon>Araneoidea</taxon>
        <taxon>Araneidae</taxon>
        <taxon>Araneus</taxon>
    </lineage>
</organism>
<evidence type="ECO:0000313" key="2">
    <source>
        <dbReference type="Proteomes" id="UP000499080"/>
    </source>
</evidence>
<dbReference type="Proteomes" id="UP000499080">
    <property type="component" value="Unassembled WGS sequence"/>
</dbReference>
<dbReference type="EMBL" id="BGPR01000095">
    <property type="protein sequence ID" value="GBL93646.1"/>
    <property type="molecule type" value="Genomic_DNA"/>
</dbReference>
<evidence type="ECO:0000313" key="1">
    <source>
        <dbReference type="EMBL" id="GBL93646.1"/>
    </source>
</evidence>
<protein>
    <submittedName>
        <fullName evidence="1">Uncharacterized protein</fullName>
    </submittedName>
</protein>
<gene>
    <name evidence="1" type="ORF">AVEN_25638_1</name>
</gene>